<dbReference type="PROSITE" id="PS00135">
    <property type="entry name" value="TRYPSIN_SER"/>
    <property type="match status" value="1"/>
</dbReference>
<comment type="similarity">
    <text evidence="1">Belongs to the peptidase S1 family. Snake venom subfamily.</text>
</comment>
<dbReference type="GO" id="GO:0006508">
    <property type="term" value="P:proteolysis"/>
    <property type="evidence" value="ECO:0007669"/>
    <property type="project" value="UniProtKB-KW"/>
</dbReference>
<evidence type="ECO:0000313" key="10">
    <source>
        <dbReference type="EMBL" id="KAJ7313861.1"/>
    </source>
</evidence>
<keyword evidence="6" id="KW-1015">Disulfide bond</keyword>
<keyword evidence="11" id="KW-1185">Reference proteome</keyword>
<evidence type="ECO:0000256" key="8">
    <source>
        <dbReference type="RuleBase" id="RU363034"/>
    </source>
</evidence>
<dbReference type="EMBL" id="JAPFRF010000012">
    <property type="protein sequence ID" value="KAJ7313861.1"/>
    <property type="molecule type" value="Genomic_DNA"/>
</dbReference>
<dbReference type="GO" id="GO:0035821">
    <property type="term" value="P:modulation of process of another organism"/>
    <property type="evidence" value="ECO:0007669"/>
    <property type="project" value="UniProtKB-ARBA"/>
</dbReference>
<keyword evidence="7" id="KW-0325">Glycoprotein</keyword>
<dbReference type="GO" id="GO:0004252">
    <property type="term" value="F:serine-type endopeptidase activity"/>
    <property type="evidence" value="ECO:0007669"/>
    <property type="project" value="InterPro"/>
</dbReference>
<dbReference type="SUPFAM" id="SSF50494">
    <property type="entry name" value="Trypsin-like serine proteases"/>
    <property type="match status" value="1"/>
</dbReference>
<dbReference type="AlphaFoldDB" id="A0A9Q0XGJ2"/>
<dbReference type="OrthoDB" id="93664at2759"/>
<dbReference type="InterPro" id="IPR043504">
    <property type="entry name" value="Peptidase_S1_PA_chymotrypsin"/>
</dbReference>
<gene>
    <name evidence="10" type="ORF">JRQ81_005619</name>
</gene>
<name>A0A9Q0XGJ2_9SAUR</name>
<evidence type="ECO:0000259" key="9">
    <source>
        <dbReference type="PROSITE" id="PS50240"/>
    </source>
</evidence>
<feature type="domain" description="Peptidase S1" evidence="9">
    <location>
        <begin position="1"/>
        <end position="221"/>
    </location>
</feature>
<keyword evidence="5 8" id="KW-0720">Serine protease</keyword>
<dbReference type="Proteomes" id="UP001142489">
    <property type="component" value="Unassembled WGS sequence"/>
</dbReference>
<keyword evidence="3" id="KW-0732">Signal</keyword>
<reference evidence="10" key="1">
    <citation type="journal article" date="2023" name="DNA Res.">
        <title>Chromosome-level genome assembly of Phrynocephalus forsythii using third-generation DNA sequencing and Hi-C analysis.</title>
        <authorList>
            <person name="Qi Y."/>
            <person name="Zhao W."/>
            <person name="Zhao Y."/>
            <person name="Niu C."/>
            <person name="Cao S."/>
            <person name="Zhang Y."/>
        </authorList>
    </citation>
    <scope>NUCLEOTIDE SEQUENCE</scope>
    <source>
        <tissue evidence="10">Muscle</tissue>
    </source>
</reference>
<evidence type="ECO:0000256" key="6">
    <source>
        <dbReference type="ARBA" id="ARBA00023157"/>
    </source>
</evidence>
<dbReference type="InterPro" id="IPR018114">
    <property type="entry name" value="TRYPSIN_HIS"/>
</dbReference>
<dbReference type="SMART" id="SM00020">
    <property type="entry name" value="Tryp_SPc"/>
    <property type="match status" value="1"/>
</dbReference>
<evidence type="ECO:0000256" key="1">
    <source>
        <dbReference type="ARBA" id="ARBA00009228"/>
    </source>
</evidence>
<evidence type="ECO:0000256" key="4">
    <source>
        <dbReference type="ARBA" id="ARBA00022801"/>
    </source>
</evidence>
<keyword evidence="4 8" id="KW-0378">Hydrolase</keyword>
<dbReference type="InterPro" id="IPR001314">
    <property type="entry name" value="Peptidase_S1A"/>
</dbReference>
<dbReference type="Pfam" id="PF00089">
    <property type="entry name" value="Trypsin"/>
    <property type="match status" value="1"/>
</dbReference>
<dbReference type="FunFam" id="2.40.10.10:FF:000039">
    <property type="entry name" value="Brain-specific serine protease 4"/>
    <property type="match status" value="1"/>
</dbReference>
<dbReference type="CDD" id="cd00190">
    <property type="entry name" value="Tryp_SPc"/>
    <property type="match status" value="1"/>
</dbReference>
<dbReference type="GO" id="GO:0005576">
    <property type="term" value="C:extracellular region"/>
    <property type="evidence" value="ECO:0007669"/>
    <property type="project" value="UniProtKB-ARBA"/>
</dbReference>
<evidence type="ECO:0000256" key="2">
    <source>
        <dbReference type="ARBA" id="ARBA00022670"/>
    </source>
</evidence>
<evidence type="ECO:0000256" key="5">
    <source>
        <dbReference type="ARBA" id="ARBA00022825"/>
    </source>
</evidence>
<dbReference type="PROSITE" id="PS50240">
    <property type="entry name" value="TRYPSIN_DOM"/>
    <property type="match status" value="1"/>
</dbReference>
<protein>
    <recommendedName>
        <fullName evidence="9">Peptidase S1 domain-containing protein</fullName>
    </recommendedName>
</protein>
<keyword evidence="2 8" id="KW-0645">Protease</keyword>
<proteinExistence type="inferred from homology"/>
<evidence type="ECO:0000256" key="7">
    <source>
        <dbReference type="ARBA" id="ARBA00023180"/>
    </source>
</evidence>
<dbReference type="PROSITE" id="PS00134">
    <property type="entry name" value="TRYPSIN_HIS"/>
    <property type="match status" value="1"/>
</dbReference>
<comment type="caution">
    <text evidence="10">The sequence shown here is derived from an EMBL/GenBank/DDBJ whole genome shotgun (WGS) entry which is preliminary data.</text>
</comment>
<evidence type="ECO:0000256" key="3">
    <source>
        <dbReference type="ARBA" id="ARBA00022729"/>
    </source>
</evidence>
<organism evidence="10 11">
    <name type="scientific">Phrynocephalus forsythii</name>
    <dbReference type="NCBI Taxonomy" id="171643"/>
    <lineage>
        <taxon>Eukaryota</taxon>
        <taxon>Metazoa</taxon>
        <taxon>Chordata</taxon>
        <taxon>Craniata</taxon>
        <taxon>Vertebrata</taxon>
        <taxon>Euteleostomi</taxon>
        <taxon>Lepidosauria</taxon>
        <taxon>Squamata</taxon>
        <taxon>Bifurcata</taxon>
        <taxon>Unidentata</taxon>
        <taxon>Episquamata</taxon>
        <taxon>Toxicofera</taxon>
        <taxon>Iguania</taxon>
        <taxon>Acrodonta</taxon>
        <taxon>Agamidae</taxon>
        <taxon>Agaminae</taxon>
        <taxon>Phrynocephalus</taxon>
    </lineage>
</organism>
<accession>A0A9Q0XGJ2</accession>
<evidence type="ECO:0000313" key="11">
    <source>
        <dbReference type="Proteomes" id="UP001142489"/>
    </source>
</evidence>
<dbReference type="InterPro" id="IPR009003">
    <property type="entry name" value="Peptidase_S1_PA"/>
</dbReference>
<dbReference type="Gene3D" id="2.40.10.10">
    <property type="entry name" value="Trypsin-like serine proteases"/>
    <property type="match status" value="2"/>
</dbReference>
<dbReference type="InterPro" id="IPR033116">
    <property type="entry name" value="TRYPSIN_SER"/>
</dbReference>
<dbReference type="PANTHER" id="PTHR24253:SF144">
    <property type="entry name" value="CHYMOTRYPSIN-LIKE PROTEASE CTRL-1-RELATED"/>
    <property type="match status" value="1"/>
</dbReference>
<dbReference type="InterPro" id="IPR001254">
    <property type="entry name" value="Trypsin_dom"/>
</dbReference>
<sequence length="242" mass="26350">MVSISVEASLIADQWVLSAAHCFPFTVDYEVQLGVYQLMNPTSNAVTYPVQRIISHPDYQGHEGSSGDLALIQLPSPVNFTDYILPVCLPDSSTEFLPGANCWVTGWGNKGVNVPLENPKTLQELRVPLIDRDTCNDLFNKHPDEELGLNPIKPDMLCGGYIEGGKDACQGDSGGPLVCQNNGVWTLAGVVSWGEECAKPNYAGIYTSVPYYADWIQAKMNRGLLNAPTVTLLLMSLAFVLL</sequence>
<dbReference type="PRINTS" id="PR00722">
    <property type="entry name" value="CHYMOTRYPSIN"/>
</dbReference>
<dbReference type="PANTHER" id="PTHR24253">
    <property type="entry name" value="TRANSMEMBRANE PROTEASE SERINE"/>
    <property type="match status" value="1"/>
</dbReference>